<evidence type="ECO:0000259" key="3">
    <source>
        <dbReference type="Pfam" id="PF06985"/>
    </source>
</evidence>
<keyword evidence="2" id="KW-1133">Transmembrane helix</keyword>
<dbReference type="InterPro" id="IPR052895">
    <property type="entry name" value="HetReg/Transcr_Mod"/>
</dbReference>
<reference evidence="4 5" key="1">
    <citation type="submission" date="2020-05" db="EMBL/GenBank/DDBJ databases">
        <title>Identification and distribution of gene clusters putatively required for synthesis of sphingolipid metabolism inhibitors in phylogenetically diverse species of the filamentous fungus Fusarium.</title>
        <authorList>
            <person name="Kim H.-S."/>
            <person name="Busman M."/>
            <person name="Brown D.W."/>
            <person name="Divon H."/>
            <person name="Uhlig S."/>
            <person name="Proctor R.H."/>
        </authorList>
    </citation>
    <scope>NUCLEOTIDE SEQUENCE [LARGE SCALE GENOMIC DNA]</scope>
    <source>
        <strain evidence="4 5">NRRL 25196</strain>
    </source>
</reference>
<feature type="region of interest" description="Disordered" evidence="1">
    <location>
        <begin position="1"/>
        <end position="69"/>
    </location>
</feature>
<evidence type="ECO:0000256" key="1">
    <source>
        <dbReference type="SAM" id="MobiDB-lite"/>
    </source>
</evidence>
<proteinExistence type="predicted"/>
<feature type="region of interest" description="Disordered" evidence="1">
    <location>
        <begin position="821"/>
        <end position="843"/>
    </location>
</feature>
<sequence length="854" mass="95754">MESGLPVGSKHQHTARETKSSQACDDTKNVSTSSSYERTSVLSPGYESGAVQDREESRKPGISEYKYDQLPNDPSRSYFRVLKVLPTKDPESVISCTLSTVVLPPLGSKKEHMCLSHRWKTGGRSHQILIDGRTLTVQANVYQFLKLARERYSDVPIWIDTICINQEDVDEKSHQVPLMREIYHQAHVVSYLGGVNRMLEPCLKVMCQGNSPENSFDPRHLVTGDDVGGTLLYQLDHMLLYLMHNEYWERAWIIQELLLGGQGVVLIGQTEIPWDRLFQHTRLLCEPDNHLTSIRPEHFAQSPLATIARHKKEGSGFTPLNLPELLPQFGNVRSHDFHDRIYALLGLAKDRDRVTVDYGSTKEDFFFDNLKSICEKRGINNSMNCLCVCTHIIYAIGLERTFFAPQPDLNYISWVLRTRTRLESHVASLRNAFSSPGQPYISLEILGRNVYGLKTRPHGIDIRVFDAYKSRGWRQNFKSTTIFIQGEFNTWHGEPSFTFTEATDRSHWYCSAIFNHFEYKSLVEFSEGESAGIWLSVEGPLADSQMRLYLTREAFLGLVPVAMTQNDHNPPINMYDKCNVTKNFAKAMPFTTYIRSALDVSNTGSPREYVEPNLGRYVDYCAQFTSLTKWAAMGSTSATSATIVSAEETDGAIATEASTTDRTVEQTETSVPVSSTNSQFERPNLMNRALRGSYAANDNGSHPIWRVSHHTDIQGGSSSSKAWIAGAVVPSVLFLAAAVGLAIWWRKRRNKTQKVPKTPHVDDRAGASGFDKPELDSQGIERPRSKEEALMSKSTAIHDINVLPVPAEMPENGVNRVELHGEATGDTGQNHGSGPYYGLPATGATVYELPTKPY</sequence>
<feature type="transmembrane region" description="Helical" evidence="2">
    <location>
        <begin position="722"/>
        <end position="745"/>
    </location>
</feature>
<gene>
    <name evidence="4" type="ORF">FNAPI_6548</name>
</gene>
<feature type="region of interest" description="Disordered" evidence="1">
    <location>
        <begin position="660"/>
        <end position="679"/>
    </location>
</feature>
<organism evidence="4 5">
    <name type="scientific">Fusarium napiforme</name>
    <dbReference type="NCBI Taxonomy" id="42672"/>
    <lineage>
        <taxon>Eukaryota</taxon>
        <taxon>Fungi</taxon>
        <taxon>Dikarya</taxon>
        <taxon>Ascomycota</taxon>
        <taxon>Pezizomycotina</taxon>
        <taxon>Sordariomycetes</taxon>
        <taxon>Hypocreomycetidae</taxon>
        <taxon>Hypocreales</taxon>
        <taxon>Nectriaceae</taxon>
        <taxon>Fusarium</taxon>
        <taxon>Fusarium fujikuroi species complex</taxon>
    </lineage>
</organism>
<dbReference type="AlphaFoldDB" id="A0A8H5N599"/>
<feature type="domain" description="Heterokaryon incompatibility" evidence="3">
    <location>
        <begin position="113"/>
        <end position="256"/>
    </location>
</feature>
<feature type="compositionally biased region" description="Basic and acidic residues" evidence="1">
    <location>
        <begin position="52"/>
        <end position="67"/>
    </location>
</feature>
<dbReference type="PANTHER" id="PTHR24148">
    <property type="entry name" value="ANKYRIN REPEAT DOMAIN-CONTAINING PROTEIN 39 HOMOLOG-RELATED"/>
    <property type="match status" value="1"/>
</dbReference>
<feature type="compositionally biased region" description="Basic and acidic residues" evidence="1">
    <location>
        <begin position="759"/>
        <end position="787"/>
    </location>
</feature>
<name>A0A8H5N599_9HYPO</name>
<keyword evidence="5" id="KW-1185">Reference proteome</keyword>
<comment type="caution">
    <text evidence="4">The sequence shown here is derived from an EMBL/GenBank/DDBJ whole genome shotgun (WGS) entry which is preliminary data.</text>
</comment>
<feature type="region of interest" description="Disordered" evidence="1">
    <location>
        <begin position="751"/>
        <end position="787"/>
    </location>
</feature>
<dbReference type="Proteomes" id="UP000574317">
    <property type="component" value="Unassembled WGS sequence"/>
</dbReference>
<evidence type="ECO:0000256" key="2">
    <source>
        <dbReference type="SAM" id="Phobius"/>
    </source>
</evidence>
<dbReference type="Pfam" id="PF06985">
    <property type="entry name" value="HET"/>
    <property type="match status" value="1"/>
</dbReference>
<dbReference type="InterPro" id="IPR010730">
    <property type="entry name" value="HET"/>
</dbReference>
<accession>A0A8H5N599</accession>
<dbReference type="EMBL" id="JAAOAO010000240">
    <property type="protein sequence ID" value="KAF5554076.1"/>
    <property type="molecule type" value="Genomic_DNA"/>
</dbReference>
<feature type="compositionally biased region" description="Polar residues" evidence="1">
    <location>
        <begin position="20"/>
        <end position="42"/>
    </location>
</feature>
<keyword evidence="2" id="KW-0812">Transmembrane</keyword>
<evidence type="ECO:0000313" key="4">
    <source>
        <dbReference type="EMBL" id="KAF5554076.1"/>
    </source>
</evidence>
<evidence type="ECO:0000313" key="5">
    <source>
        <dbReference type="Proteomes" id="UP000574317"/>
    </source>
</evidence>
<dbReference type="PANTHER" id="PTHR24148:SF64">
    <property type="entry name" value="HETEROKARYON INCOMPATIBILITY DOMAIN-CONTAINING PROTEIN"/>
    <property type="match status" value="1"/>
</dbReference>
<keyword evidence="2" id="KW-0472">Membrane</keyword>
<protein>
    <recommendedName>
        <fullName evidence="3">Heterokaryon incompatibility domain-containing protein</fullName>
    </recommendedName>
</protein>